<dbReference type="InterPro" id="IPR006085">
    <property type="entry name" value="XPG_DNA_repair_N"/>
</dbReference>
<protein>
    <submittedName>
        <fullName evidence="4">Temperature dependent protein affecting M2 dsRNA replication-domain-containing protein</fullName>
    </submittedName>
</protein>
<dbReference type="InterPro" id="IPR029060">
    <property type="entry name" value="PIN-like_dom_sf"/>
</dbReference>
<dbReference type="Proteomes" id="UP001182556">
    <property type="component" value="Unassembled WGS sequence"/>
</dbReference>
<dbReference type="GO" id="GO:0004518">
    <property type="term" value="F:nuclease activity"/>
    <property type="evidence" value="ECO:0007669"/>
    <property type="project" value="InterPro"/>
</dbReference>
<evidence type="ECO:0000313" key="4">
    <source>
        <dbReference type="EMBL" id="KAK1921806.1"/>
    </source>
</evidence>
<reference evidence="4" key="1">
    <citation type="submission" date="2023-02" db="EMBL/GenBank/DDBJ databases">
        <title>Identification and recombinant expression of a fungal hydrolase from Papiliotrema laurentii that hydrolyzes apple cutin and clears colloidal polyester polyurethane.</title>
        <authorList>
            <consortium name="DOE Joint Genome Institute"/>
            <person name="Roman V.A."/>
            <person name="Bojanowski C."/>
            <person name="Crable B.R."/>
            <person name="Wagner D.N."/>
            <person name="Hung C.S."/>
            <person name="Nadeau L.J."/>
            <person name="Schratz L."/>
            <person name="Haridas S."/>
            <person name="Pangilinan J."/>
            <person name="Lipzen A."/>
            <person name="Na H."/>
            <person name="Yan M."/>
            <person name="Ng V."/>
            <person name="Grigoriev I.V."/>
            <person name="Spatafora J.W."/>
            <person name="Barlow D."/>
            <person name="Biffinger J."/>
            <person name="Kelley-Loughnane N."/>
            <person name="Varaljay V.A."/>
            <person name="Crookes-Goodson W.J."/>
        </authorList>
    </citation>
    <scope>NUCLEOTIDE SEQUENCE</scope>
    <source>
        <strain evidence="4">5307AH</strain>
    </source>
</reference>
<dbReference type="SMART" id="SM00485">
    <property type="entry name" value="XPGN"/>
    <property type="match status" value="1"/>
</dbReference>
<dbReference type="PANTHER" id="PTHR11081">
    <property type="entry name" value="FLAP ENDONUCLEASE FAMILY MEMBER"/>
    <property type="match status" value="1"/>
</dbReference>
<dbReference type="GO" id="GO:0006417">
    <property type="term" value="P:regulation of translation"/>
    <property type="evidence" value="ECO:0007669"/>
    <property type="project" value="UniProtKB-KW"/>
</dbReference>
<comment type="caution">
    <text evidence="4">The sequence shown here is derived from an EMBL/GenBank/DDBJ whole genome shotgun (WGS) entry which is preliminary data.</text>
</comment>
<proteinExistence type="inferred from homology"/>
<organism evidence="4 5">
    <name type="scientific">Papiliotrema laurentii</name>
    <name type="common">Cryptococcus laurentii</name>
    <dbReference type="NCBI Taxonomy" id="5418"/>
    <lineage>
        <taxon>Eukaryota</taxon>
        <taxon>Fungi</taxon>
        <taxon>Dikarya</taxon>
        <taxon>Basidiomycota</taxon>
        <taxon>Agaricomycotina</taxon>
        <taxon>Tremellomycetes</taxon>
        <taxon>Tremellales</taxon>
        <taxon>Rhynchogastremaceae</taxon>
        <taxon>Papiliotrema</taxon>
    </lineage>
</organism>
<dbReference type="Pfam" id="PF12246">
    <property type="entry name" value="MKT1_C"/>
    <property type="match status" value="1"/>
</dbReference>
<evidence type="ECO:0000313" key="5">
    <source>
        <dbReference type="Proteomes" id="UP001182556"/>
    </source>
</evidence>
<dbReference type="CDD" id="cd09902">
    <property type="entry name" value="H3TH_MKT1"/>
    <property type="match status" value="1"/>
</dbReference>
<dbReference type="SUPFAM" id="SSF88723">
    <property type="entry name" value="PIN domain-like"/>
    <property type="match status" value="1"/>
</dbReference>
<dbReference type="AlphaFoldDB" id="A0AAD9FN64"/>
<dbReference type="CDD" id="cd09858">
    <property type="entry name" value="PIN_MKT1"/>
    <property type="match status" value="1"/>
</dbReference>
<dbReference type="PANTHER" id="PTHR11081:SF32">
    <property type="entry name" value="POST-TRANSCRIPTIONAL REGULATOR MKT1"/>
    <property type="match status" value="1"/>
</dbReference>
<dbReference type="GO" id="GO:0003730">
    <property type="term" value="F:mRNA 3'-UTR binding"/>
    <property type="evidence" value="ECO:0007669"/>
    <property type="project" value="TreeGrafter"/>
</dbReference>
<sequence>MGIRGLEYYIAERKLSQQCPLSALSGTRLGIDAAHYIKILLSEPDSREPLVAATGGIPLALVHRIEADLRSLESFRIKPVFVFAGLPTSSRPPPKGMDELAKREMNLKNEAWTHYENGEVERAVLTLTQVRGGQWADWRDVVRSILRIFRHRMVEYLVAPYFEFAQLAYLYRHPKGYINAIYSATESLLWPIDRLITQIDWTNLQSFTFIDKNRILADLAFSPDQFLDMAILAGSNISITFPPFASEFNLKQVVDLVRQYKSGIAVCQTWRQDNQVKAHAYVDTFMRARLAVKYSLVLTVEGHCVPLPLVLPPAQPITSADVPADFEEIFSLRLPDELYFHLCKGLISPQVVGWLTSGMIIESQPLADSPDYRRFIKDVVTEGHTAPRCTTLALLTDSLHPQWKQRRVGAHYYYDPPYGPPQGVTVPFADLMTQSLVEKCSSWHVPYSLLESELRRQNSSTIDIKLCIDALTSEDRIAITKRDKPGRPMDKKDEIVANVIWRFLDVRGFVSPTHHHTMMGKALHAACAASRVNDRFQESLYLVLELLRAGVVHGARWGGPDAEPLSGGPSFGTEEEQSSTLLIMRVLSVLPLSFKPQQWVGPLSRELLVFNSFVRALGKSLRQLFEATTVHILLSGDARRNRDDFLDIILSFPFQTEVNTGYGILTKTYLDAATYHYGDSISLDAAKEPNAVEAKRAALNFVGETFTSVKSPQLEVERGFRFWDAVMAGVRTLAHEQGPKPSLANSVTSPEVIEAFERADKWLRPMRP</sequence>
<comment type="similarity">
    <text evidence="2">Belongs to the XPG/RAD2 endonuclease family.</text>
</comment>
<evidence type="ECO:0000259" key="3">
    <source>
        <dbReference type="SMART" id="SM00485"/>
    </source>
</evidence>
<name>A0AAD9FN64_PAPLA</name>
<dbReference type="InterPro" id="IPR006084">
    <property type="entry name" value="XPG/Rad2"/>
</dbReference>
<dbReference type="Gene3D" id="3.40.50.1010">
    <property type="entry name" value="5'-nuclease"/>
    <property type="match status" value="1"/>
</dbReference>
<keyword evidence="1" id="KW-0810">Translation regulation</keyword>
<dbReference type="InterPro" id="IPR037314">
    <property type="entry name" value="MKT1_H3TH"/>
</dbReference>
<evidence type="ECO:0000256" key="2">
    <source>
        <dbReference type="ARBA" id="ARBA00024023"/>
    </source>
</evidence>
<dbReference type="InterPro" id="IPR022040">
    <property type="entry name" value="MKT1_N"/>
</dbReference>
<feature type="domain" description="XPG N-terminal" evidence="3">
    <location>
        <begin position="1"/>
        <end position="109"/>
    </location>
</feature>
<gene>
    <name evidence="4" type="ORF">DB88DRAFT_457434</name>
</gene>
<dbReference type="EMBL" id="JAODAN010000010">
    <property type="protein sequence ID" value="KAK1921806.1"/>
    <property type="molecule type" value="Genomic_DNA"/>
</dbReference>
<evidence type="ECO:0000256" key="1">
    <source>
        <dbReference type="ARBA" id="ARBA00022845"/>
    </source>
</evidence>
<dbReference type="Pfam" id="PF12247">
    <property type="entry name" value="MKT1_N"/>
    <property type="match status" value="1"/>
</dbReference>
<dbReference type="Pfam" id="PF00752">
    <property type="entry name" value="XPG_N"/>
    <property type="match status" value="1"/>
</dbReference>
<accession>A0AAD9FN64</accession>
<dbReference type="InterPro" id="IPR022039">
    <property type="entry name" value="MKT1_C"/>
</dbReference>
<keyword evidence="5" id="KW-1185">Reference proteome</keyword>